<dbReference type="RefSeq" id="WP_114792567.1">
    <property type="nucleotide sequence ID" value="NZ_CP139960.1"/>
</dbReference>
<dbReference type="Pfam" id="PF00701">
    <property type="entry name" value="DHDPS"/>
    <property type="match status" value="1"/>
</dbReference>
<dbReference type="PIRSF" id="PIRSF001365">
    <property type="entry name" value="DHDPS"/>
    <property type="match status" value="1"/>
</dbReference>
<evidence type="ECO:0000313" key="3">
    <source>
        <dbReference type="EMBL" id="WQD38980.1"/>
    </source>
</evidence>
<gene>
    <name evidence="3" type="ORF">U0035_02320</name>
</gene>
<comment type="similarity">
    <text evidence="2">Belongs to the DapA family.</text>
</comment>
<dbReference type="InterPro" id="IPR002220">
    <property type="entry name" value="DapA-like"/>
</dbReference>
<dbReference type="Gene3D" id="3.20.20.70">
    <property type="entry name" value="Aldolase class I"/>
    <property type="match status" value="1"/>
</dbReference>
<dbReference type="EMBL" id="CP139960">
    <property type="protein sequence ID" value="WQD38980.1"/>
    <property type="molecule type" value="Genomic_DNA"/>
</dbReference>
<proteinExistence type="inferred from homology"/>
<accession>A0ABZ0WAH4</accession>
<evidence type="ECO:0000256" key="1">
    <source>
        <dbReference type="ARBA" id="ARBA00023239"/>
    </source>
</evidence>
<organism evidence="3 4">
    <name type="scientific">Niabella yanshanensis</name>
    <dbReference type="NCBI Taxonomy" id="577386"/>
    <lineage>
        <taxon>Bacteria</taxon>
        <taxon>Pseudomonadati</taxon>
        <taxon>Bacteroidota</taxon>
        <taxon>Chitinophagia</taxon>
        <taxon>Chitinophagales</taxon>
        <taxon>Chitinophagaceae</taxon>
        <taxon>Niabella</taxon>
    </lineage>
</organism>
<evidence type="ECO:0000256" key="2">
    <source>
        <dbReference type="PIRNR" id="PIRNR001365"/>
    </source>
</evidence>
<dbReference type="PANTHER" id="PTHR12128">
    <property type="entry name" value="DIHYDRODIPICOLINATE SYNTHASE"/>
    <property type="match status" value="1"/>
</dbReference>
<protein>
    <submittedName>
        <fullName evidence="3">Dihydrodipicolinate synthase family protein</fullName>
    </submittedName>
</protein>
<sequence length="312" mass="34662">MEPLTKDTCRGNWGTLLLPINPDDTIDFSRLSHEIDVLIAAHVDGIYSNGTAGEFHTQTEAEFDQISQLLAEKCNVAGMPFQIGVSHSVPAIVLDRIRRTQTLKPSAYQVILPDWVAVTNQEARGFLNRISEAAHPVPLVLYNPPHAKRVLPPAGYQELVETTPGLISVKLLDGDEQWYEQMKPLADRIAVFVPGHHLATGVEKGVAAGAYSNVACVHPKAAQQWWQMMQTDINEALQVQNTIQSFFDAYILPYAKKNFSNPALDKLLAAVGAWAPVGTRLRWPYQWIPETDVADVRKGAHQHLPGWFFDAI</sequence>
<dbReference type="Proteomes" id="UP001325680">
    <property type="component" value="Chromosome"/>
</dbReference>
<dbReference type="PANTHER" id="PTHR12128:SF51">
    <property type="entry name" value="BLL4205 PROTEIN"/>
    <property type="match status" value="1"/>
</dbReference>
<evidence type="ECO:0000313" key="4">
    <source>
        <dbReference type="Proteomes" id="UP001325680"/>
    </source>
</evidence>
<keyword evidence="4" id="KW-1185">Reference proteome</keyword>
<dbReference type="CDD" id="cd00408">
    <property type="entry name" value="DHDPS-like"/>
    <property type="match status" value="1"/>
</dbReference>
<dbReference type="InterPro" id="IPR013785">
    <property type="entry name" value="Aldolase_TIM"/>
</dbReference>
<dbReference type="SUPFAM" id="SSF51569">
    <property type="entry name" value="Aldolase"/>
    <property type="match status" value="1"/>
</dbReference>
<reference evidence="3 4" key="1">
    <citation type="submission" date="2023-12" db="EMBL/GenBank/DDBJ databases">
        <title>Genome sequencing and assembly of bacterial species from a model synthetic community.</title>
        <authorList>
            <person name="Hogle S.L."/>
        </authorList>
    </citation>
    <scope>NUCLEOTIDE SEQUENCE [LARGE SCALE GENOMIC DNA]</scope>
    <source>
        <strain evidence="3 4">HAMBI_3031</strain>
    </source>
</reference>
<dbReference type="SMART" id="SM01130">
    <property type="entry name" value="DHDPS"/>
    <property type="match status" value="1"/>
</dbReference>
<name>A0ABZ0WAH4_9BACT</name>
<keyword evidence="1 2" id="KW-0456">Lyase</keyword>